<evidence type="ECO:0000256" key="2">
    <source>
        <dbReference type="SAM" id="Phobius"/>
    </source>
</evidence>
<protein>
    <recommendedName>
        <fullName evidence="3">CSC1/OSCA1-like 7TM region domain-containing protein</fullName>
    </recommendedName>
</protein>
<dbReference type="GO" id="GO:0005886">
    <property type="term" value="C:plasma membrane"/>
    <property type="evidence" value="ECO:0007669"/>
    <property type="project" value="TreeGrafter"/>
</dbReference>
<feature type="transmembrane region" description="Helical" evidence="2">
    <location>
        <begin position="84"/>
        <end position="105"/>
    </location>
</feature>
<feature type="transmembrane region" description="Helical" evidence="2">
    <location>
        <begin position="184"/>
        <end position="204"/>
    </location>
</feature>
<dbReference type="EMBL" id="SEKV01000057">
    <property type="protein sequence ID" value="TFY67327.1"/>
    <property type="molecule type" value="Genomic_DNA"/>
</dbReference>
<feature type="region of interest" description="Disordered" evidence="1">
    <location>
        <begin position="329"/>
        <end position="351"/>
    </location>
</feature>
<name>A0A4Y9YZZ6_9APHY</name>
<dbReference type="STRING" id="34475.A0A4Y9YZZ6"/>
<comment type="caution">
    <text evidence="4">The sequence shown here is derived from an EMBL/GenBank/DDBJ whole genome shotgun (WGS) entry which is preliminary data.</text>
</comment>
<dbReference type="InterPro" id="IPR003864">
    <property type="entry name" value="CSC1/OSCA1-like_7TM"/>
</dbReference>
<feature type="transmembrane region" description="Helical" evidence="2">
    <location>
        <begin position="874"/>
        <end position="898"/>
    </location>
</feature>
<dbReference type="Pfam" id="PF02714">
    <property type="entry name" value="RSN1_7TM"/>
    <property type="match status" value="1"/>
</dbReference>
<keyword evidence="2" id="KW-1133">Transmembrane helix</keyword>
<feature type="region of interest" description="Disordered" evidence="1">
    <location>
        <begin position="425"/>
        <end position="460"/>
    </location>
</feature>
<dbReference type="GO" id="GO:0005227">
    <property type="term" value="F:calcium-activated cation channel activity"/>
    <property type="evidence" value="ECO:0007669"/>
    <property type="project" value="InterPro"/>
</dbReference>
<organism evidence="4 5">
    <name type="scientific">Rhodofomes roseus</name>
    <dbReference type="NCBI Taxonomy" id="34475"/>
    <lineage>
        <taxon>Eukaryota</taxon>
        <taxon>Fungi</taxon>
        <taxon>Dikarya</taxon>
        <taxon>Basidiomycota</taxon>
        <taxon>Agaricomycotina</taxon>
        <taxon>Agaricomycetes</taxon>
        <taxon>Polyporales</taxon>
        <taxon>Rhodofomes</taxon>
    </lineage>
</organism>
<feature type="transmembrane region" description="Helical" evidence="2">
    <location>
        <begin position="957"/>
        <end position="978"/>
    </location>
</feature>
<feature type="transmembrane region" description="Helical" evidence="2">
    <location>
        <begin position="836"/>
        <end position="862"/>
    </location>
</feature>
<evidence type="ECO:0000256" key="1">
    <source>
        <dbReference type="SAM" id="MobiDB-lite"/>
    </source>
</evidence>
<feature type="transmembrane region" description="Helical" evidence="2">
    <location>
        <begin position="1017"/>
        <end position="1040"/>
    </location>
</feature>
<feature type="domain" description="CSC1/OSCA1-like 7TM region" evidence="3">
    <location>
        <begin position="739"/>
        <end position="1009"/>
    </location>
</feature>
<feature type="region of interest" description="Disordered" evidence="1">
    <location>
        <begin position="606"/>
        <end position="652"/>
    </location>
</feature>
<gene>
    <name evidence="4" type="ORF">EVJ58_g1703</name>
</gene>
<evidence type="ECO:0000259" key="3">
    <source>
        <dbReference type="Pfam" id="PF02714"/>
    </source>
</evidence>
<proteinExistence type="predicted"/>
<dbReference type="PANTHER" id="PTHR13018">
    <property type="entry name" value="PROBABLE MEMBRANE PROTEIN DUF221-RELATED"/>
    <property type="match status" value="1"/>
</dbReference>
<sequence>MPIDEVSLRYATGALSENAIPGPSILHEIPSASAIPSLHDSPLYNFSIDLLAMQPSIDQSHLLLARAPPPDSPVCIGHGLDAPAIGVLSTLVLPTVIGLVIWLLFATLRPRYRQVYGLREWFPPPSLRSAPLGRSLWASLYLDTPIAPSIPEDVTNAGKSPARDAQLFPSDEELSQRTLWTSTLVVAIWSFVGLGGLLPLYMAATPCIASSTLPFAYNGQYSTLQDLSLIRLLHLLDDTTDAFGIAPYVRIRLIILTIFAIVLTLTPALWLVMREFNKLVAYRESWVNVRCQGIEMGWLSARQAPGLVGWGEKRVKEFVAKAGLSSTLEVDNGEGNGNGRRRNKRRNTTGWNEAEKGHLDVDIQSLFSIGDTTQLALLIDERDEILENLEIAEAKYIQSFRLSTPDPSIADFEPHLSTIAEEPGASTRPVIGRPRPLVGQNHRKRRRGRNPAIGSSSLPPTSYVMPSQYYKLRGVSGISGGHFADVDKDVMSSVRGSSLADSFNQRVVGSRFQEVNSSSPTIGQIPMGSQVAVNKDGHLEAVRTPETATLDQQWGGDRHSSWDTTGFNDATSPYAQLLPHSSQDHMLSESDEDWYDVLEQDPEAFNNAEEYPKSSRRRPRPPRQTGVELPRESFPLRNREAKTADDVPPPHLRLQQRQPLGAIYADINQWRTKLKAINLEISEVQTESYNDIADGARIKGWLMIGRGLRHITGIQLIEGRAKEDIRWDELQNEGSTLRSIGFWTAVVTFSIVLAVILTPVAALFLSTAPDFAHYFPFLTPLNEGKQFGAGIATTLVPALVVILFIGVILKIVTYIGQLVPSVSLSHCQLLMFKTVFYVLTVVGGIALFTAGAVLFAMHSWSIDVGDSASVADGIIYMSVLALLLLLVAAVMFPGLLLLQPIRLIRVARHEKEAITSRQRFRAVYPTTYNPTYALSCCVLAFAYAAAFTLLFPLVAPAALLLLLLTLIAHRFLIGYVYGRTHSSTGGLLQIWLVRRLGTLLVLQPLVLGLIFLSRDLWIEGGILCGFAAFTLIFVESYAAWRIRLPGRRSLSPITQDSLETFTRTARPGKGGDAEEEGLSLVSSARNTRIRGSFASILDMMSLTLAVQPSPSETRGPVPLPTETLDDLTATERAARTHPDAPPHLPALPFADHAEEMAGVLYAPELLAPPPVIWLPNDAGGIGRSEAYDLMRYHHLQVTLDVRAKEDILPRRSLSSQTHRTQGRPS</sequence>
<dbReference type="Proteomes" id="UP000298390">
    <property type="component" value="Unassembled WGS sequence"/>
</dbReference>
<accession>A0A4Y9YZZ6</accession>
<evidence type="ECO:0000313" key="5">
    <source>
        <dbReference type="Proteomes" id="UP000298390"/>
    </source>
</evidence>
<dbReference type="AlphaFoldDB" id="A0A4Y9YZZ6"/>
<dbReference type="PANTHER" id="PTHR13018:SF5">
    <property type="entry name" value="RE44586P"/>
    <property type="match status" value="1"/>
</dbReference>
<feature type="transmembrane region" description="Helical" evidence="2">
    <location>
        <begin position="253"/>
        <end position="273"/>
    </location>
</feature>
<feature type="transmembrane region" description="Helical" evidence="2">
    <location>
        <begin position="931"/>
        <end position="951"/>
    </location>
</feature>
<feature type="transmembrane region" description="Helical" evidence="2">
    <location>
        <begin position="740"/>
        <end position="767"/>
    </location>
</feature>
<keyword evidence="2" id="KW-0472">Membrane</keyword>
<evidence type="ECO:0000313" key="4">
    <source>
        <dbReference type="EMBL" id="TFY67327.1"/>
    </source>
</evidence>
<dbReference type="InterPro" id="IPR045122">
    <property type="entry name" value="Csc1-like"/>
</dbReference>
<feature type="transmembrane region" description="Helical" evidence="2">
    <location>
        <begin position="787"/>
        <end position="815"/>
    </location>
</feature>
<feature type="transmembrane region" description="Helical" evidence="2">
    <location>
        <begin position="990"/>
        <end position="1011"/>
    </location>
</feature>
<reference evidence="4 5" key="1">
    <citation type="submission" date="2019-01" db="EMBL/GenBank/DDBJ databases">
        <title>Genome sequencing of the rare red list fungi Fomitopsis rosea.</title>
        <authorList>
            <person name="Buettner E."/>
            <person name="Kellner H."/>
        </authorList>
    </citation>
    <scope>NUCLEOTIDE SEQUENCE [LARGE SCALE GENOMIC DNA]</scope>
    <source>
        <strain evidence="4 5">DSM 105464</strain>
    </source>
</reference>
<keyword evidence="2" id="KW-0812">Transmembrane</keyword>